<dbReference type="EMBL" id="JAVRRA010000145">
    <property type="protein sequence ID" value="KAK5291731.1"/>
    <property type="molecule type" value="Genomic_DNA"/>
</dbReference>
<evidence type="ECO:0000256" key="1">
    <source>
        <dbReference type="SAM" id="MobiDB-lite"/>
    </source>
</evidence>
<evidence type="ECO:0008006" key="4">
    <source>
        <dbReference type="Google" id="ProtNLM"/>
    </source>
</evidence>
<sequence length="569" mass="64002">MPASLQNKDTNAPMQLVSSPVKGVTSVAREVSTEPNQWNFTGIPSGPQSTQSSSPAVMSIIPPASPQAENSTVTTTSPKRMPTSSNVRAQGGTVASPSHIHTAPGKSKALQRSKWPTAAEQRPPPKKYKRSIAWASTNEHSDPESARADNGYGAAKHCKDDTGYQLADWNGDWAPAPVDWDIRPSFQDPDFLDGVEIWRKGSEASIENMDITDFENYDEELVPHAWIPKSINGRPPQVWWSYHLSPTPIPGDVEPEIPLDPESMPFWLTFTSPTSKYIARPPTPEVDGINPDEEDAKQSQARTKDYGSQDAAVMYTDKQLRRKNRRSERRKQERTTVEERKTNYVAPINPHQPKVNIYLRPAFPGDMQQIKSIYNHHVQFTVFCPEGRPRTTHQMLERFQDIAENKLPFLVAVERGGGNRIRTLQQVDKVVGFAYADDYNDINGMYRYAAELEVFTHPEYFMKGVAKCLMDKMMYLLDPDYVERGGYPFLGDGLHLGSGGGRVIGTVICHVPYDAEDSSRISWVAKWLGQWRFEKICDIPNLGIKLNRHVNLAIFHKKTGARIDPRKAM</sequence>
<accession>A0ABR0M854</accession>
<dbReference type="Proteomes" id="UP001357485">
    <property type="component" value="Unassembled WGS sequence"/>
</dbReference>
<reference evidence="2 3" key="1">
    <citation type="submission" date="2023-08" db="EMBL/GenBank/DDBJ databases">
        <title>Black Yeasts Isolated from many extreme environments.</title>
        <authorList>
            <person name="Coleine C."/>
            <person name="Stajich J.E."/>
            <person name="Selbmann L."/>
        </authorList>
    </citation>
    <scope>NUCLEOTIDE SEQUENCE [LARGE SCALE GENOMIC DNA]</scope>
    <source>
        <strain evidence="2 3">CCFEE 536</strain>
    </source>
</reference>
<dbReference type="InterPro" id="IPR016181">
    <property type="entry name" value="Acyl_CoA_acyltransferase"/>
</dbReference>
<dbReference type="Gene3D" id="3.40.630.30">
    <property type="match status" value="1"/>
</dbReference>
<feature type="compositionally biased region" description="Polar residues" evidence="1">
    <location>
        <begin position="67"/>
        <end position="96"/>
    </location>
</feature>
<evidence type="ECO:0000313" key="2">
    <source>
        <dbReference type="EMBL" id="KAK5291731.1"/>
    </source>
</evidence>
<comment type="caution">
    <text evidence="2">The sequence shown here is derived from an EMBL/GenBank/DDBJ whole genome shotgun (WGS) entry which is preliminary data.</text>
</comment>
<feature type="compositionally biased region" description="Polar residues" evidence="1">
    <location>
        <begin position="33"/>
        <end position="42"/>
    </location>
</feature>
<organism evidence="2 3">
    <name type="scientific">Cryomyces antarcticus</name>
    <dbReference type="NCBI Taxonomy" id="329879"/>
    <lineage>
        <taxon>Eukaryota</taxon>
        <taxon>Fungi</taxon>
        <taxon>Dikarya</taxon>
        <taxon>Ascomycota</taxon>
        <taxon>Pezizomycotina</taxon>
        <taxon>Dothideomycetes</taxon>
        <taxon>Dothideomycetes incertae sedis</taxon>
        <taxon>Cryomyces</taxon>
    </lineage>
</organism>
<evidence type="ECO:0000313" key="3">
    <source>
        <dbReference type="Proteomes" id="UP001357485"/>
    </source>
</evidence>
<feature type="region of interest" description="Disordered" evidence="1">
    <location>
        <begin position="277"/>
        <end position="308"/>
    </location>
</feature>
<dbReference type="SUPFAM" id="SSF55729">
    <property type="entry name" value="Acyl-CoA N-acyltransferases (Nat)"/>
    <property type="match status" value="1"/>
</dbReference>
<gene>
    <name evidence="2" type="ORF">LTR16_002065</name>
</gene>
<feature type="compositionally biased region" description="Low complexity" evidence="1">
    <location>
        <begin position="44"/>
        <end position="55"/>
    </location>
</feature>
<protein>
    <recommendedName>
        <fullName evidence="4">N-acetyltransferase domain-containing protein</fullName>
    </recommendedName>
</protein>
<proteinExistence type="predicted"/>
<name>A0ABR0M854_9PEZI</name>
<keyword evidence="3" id="KW-1185">Reference proteome</keyword>
<feature type="region of interest" description="Disordered" evidence="1">
    <location>
        <begin position="27"/>
        <end position="131"/>
    </location>
</feature>